<reference evidence="1 2" key="1">
    <citation type="journal article" date="2012" name="Eukaryot. Cell">
        <title>Draft genome sequence of Wickerhamomyces ciferrii NRRL Y-1031 F-60-10.</title>
        <authorList>
            <person name="Schneider J."/>
            <person name="Andrea H."/>
            <person name="Blom J."/>
            <person name="Jaenicke S."/>
            <person name="Ruckert C."/>
            <person name="Schorsch C."/>
            <person name="Szczepanowski R."/>
            <person name="Farwick M."/>
            <person name="Goesmann A."/>
            <person name="Puhler A."/>
            <person name="Schaffer S."/>
            <person name="Tauch A."/>
            <person name="Kohler T."/>
            <person name="Brinkrolf K."/>
        </authorList>
    </citation>
    <scope>NUCLEOTIDE SEQUENCE [LARGE SCALE GENOMIC DNA]</scope>
    <source>
        <strain evidence="2">ATCC 14091 / BCRC 22168 / CBS 111 / JCM 3599 / NBRC 0793 / NRRL Y-1031 F-60-10</strain>
    </source>
</reference>
<comment type="caution">
    <text evidence="1">The sequence shown here is derived from an EMBL/GenBank/DDBJ whole genome shotgun (WGS) entry which is preliminary data.</text>
</comment>
<evidence type="ECO:0000313" key="1">
    <source>
        <dbReference type="EMBL" id="CCH47071.1"/>
    </source>
</evidence>
<name>K0KV05_WICCF</name>
<dbReference type="PANTHER" id="PTHR11439">
    <property type="entry name" value="GAG-POL-RELATED RETROTRANSPOSON"/>
    <property type="match status" value="1"/>
</dbReference>
<evidence type="ECO:0000313" key="2">
    <source>
        <dbReference type="Proteomes" id="UP000009328"/>
    </source>
</evidence>
<dbReference type="AlphaFoldDB" id="K0KV05"/>
<organism evidence="1 2">
    <name type="scientific">Wickerhamomyces ciferrii (strain ATCC 14091 / BCRC 22168 / CBS 111 / JCM 3599 / NBRC 0793 / NRRL Y-1031 F-60-10)</name>
    <name type="common">Yeast</name>
    <name type="synonym">Pichia ciferrii</name>
    <dbReference type="NCBI Taxonomy" id="1206466"/>
    <lineage>
        <taxon>Eukaryota</taxon>
        <taxon>Fungi</taxon>
        <taxon>Dikarya</taxon>
        <taxon>Ascomycota</taxon>
        <taxon>Saccharomycotina</taxon>
        <taxon>Saccharomycetes</taxon>
        <taxon>Phaffomycetales</taxon>
        <taxon>Wickerhamomycetaceae</taxon>
        <taxon>Wickerhamomyces</taxon>
    </lineage>
</organism>
<dbReference type="STRING" id="1206466.K0KV05"/>
<keyword evidence="1" id="KW-0378">Hydrolase</keyword>
<dbReference type="GO" id="GO:0004523">
    <property type="term" value="F:RNA-DNA hybrid ribonuclease activity"/>
    <property type="evidence" value="ECO:0007669"/>
    <property type="project" value="UniProtKB-EC"/>
</dbReference>
<dbReference type="CDD" id="cd09272">
    <property type="entry name" value="RNase_HI_RT_Ty1"/>
    <property type="match status" value="2"/>
</dbReference>
<dbReference type="PANTHER" id="PTHR11439:SF483">
    <property type="entry name" value="PEPTIDE SYNTHASE GLIP-LIKE, PUTATIVE (AFU_ORTHOLOGUE AFUA_3G12920)-RELATED"/>
    <property type="match status" value="1"/>
</dbReference>
<dbReference type="Proteomes" id="UP000009328">
    <property type="component" value="Unassembled WGS sequence"/>
</dbReference>
<accession>K0KV05</accession>
<gene>
    <name evidence="1" type="ORF">BN7_6680</name>
</gene>
<dbReference type="eggNOG" id="KOG0017">
    <property type="taxonomic scope" value="Eukaryota"/>
</dbReference>
<dbReference type="HOGENOM" id="CLU_746406_0_0_1"/>
<keyword evidence="2" id="KW-1185">Reference proteome</keyword>
<dbReference type="EC" id="3.1.26.4" evidence="1"/>
<dbReference type="EMBL" id="CAIF01000304">
    <property type="protein sequence ID" value="CCH47071.1"/>
    <property type="molecule type" value="Genomic_DNA"/>
</dbReference>
<dbReference type="InParanoid" id="K0KV05"/>
<protein>
    <submittedName>
        <fullName evidence="1">Transposon Ty1-GR2 Gag-Pol polyprotein</fullName>
        <ecNumber evidence="1">3.1.26.4</ecNumber>
    </submittedName>
</protein>
<proteinExistence type="predicted"/>
<sequence>MFNFAGGPITWRSKLQPTIALSTTEAEFMAVCESTKDGLWCLMVLKDLGIELKKFLIYNDNQGALKLLQHPSFHHKTKHIDTRHMFIRDHIASGTVKLEYLETGVQVADLLTKAIAAPPFNKLKVQVNENIQIKKTQILTPLAAGFDPEDLNSPLLNQIDHEKYRKLIGTILYLSITVRADICFAVNILSKFVASPRNTHLSMAQRVLQYCIQTKDLGLQYSVKTPLLQFQDFSHLDKSKIGFATTVSESPVTSNLFRIDILTDSDWAGNKTTRCSQSGCLVYLNCCLISWSSGRQKSVSLSSMESEYIALSNGSRSGLYLRNLLYELEKQEVKINVISDNLSTLTLDSHKHIINKANIFPLNITLSKIWS</sequence>